<organism evidence="2 3">
    <name type="scientific">Catenulispora acidiphila (strain DSM 44928 / JCM 14897 / NBRC 102108 / NRRL B-24433 / ID139908)</name>
    <dbReference type="NCBI Taxonomy" id="479433"/>
    <lineage>
        <taxon>Bacteria</taxon>
        <taxon>Bacillati</taxon>
        <taxon>Actinomycetota</taxon>
        <taxon>Actinomycetes</taxon>
        <taxon>Catenulisporales</taxon>
        <taxon>Catenulisporaceae</taxon>
        <taxon>Catenulispora</taxon>
    </lineage>
</organism>
<proteinExistence type="predicted"/>
<dbReference type="HOGENOM" id="CLU_431306_0_0_11"/>
<name>C7Q6H4_CATAD</name>
<dbReference type="Proteomes" id="UP000000851">
    <property type="component" value="Chromosome"/>
</dbReference>
<feature type="region of interest" description="Disordered" evidence="1">
    <location>
        <begin position="1"/>
        <end position="27"/>
    </location>
</feature>
<evidence type="ECO:0008006" key="4">
    <source>
        <dbReference type="Google" id="ProtNLM"/>
    </source>
</evidence>
<dbReference type="RefSeq" id="WP_015793738.1">
    <property type="nucleotide sequence ID" value="NC_013131.1"/>
</dbReference>
<evidence type="ECO:0000313" key="3">
    <source>
        <dbReference type="Proteomes" id="UP000000851"/>
    </source>
</evidence>
<dbReference type="STRING" id="479433.Caci_5150"/>
<accession>C7Q6H4</accession>
<protein>
    <recommendedName>
        <fullName evidence="4">WXG100 family type VII secretion target</fullName>
    </recommendedName>
</protein>
<keyword evidence="3" id="KW-1185">Reference proteome</keyword>
<sequence>MRPAEGGGGGDGWWPLSPNGDPAKGNAGTLSTHVTAYTKIASQAASVSKALTGLCVDEFWDSDSGTAFKVRCDNLAAELAKIVSRYQTAADALKAYIPDLEHAQTNAASAKSLGDSAESDFAAIGYTYNPSGEFGATFTGVRVPFAPTVPSAKPMSPVDPHWGKYQTAAQEWNTAVRRVADAAHLHDTSASAAARKIKAVAEGDGVSNQHWTALDGQQRAFLSQLTNPATVESAVLNLPLVNPNGEQNGGVNPELPIDPSVLEAVLDDLRSKNVDPKQYKTLLDQYWVATAAQHAGIDLNEWDPAAGTGPNMANIQAVYTYYGKLFLDHPELQWAGMANMIGPSFAGGFMDIDMFRKFAQDFATKVDGLPAAVRESLPPELQQLAAAGGQMSATELKYFETKFLAMQKHIFFDQAAAHEAYLAGPPNNKTAYIDEMQKAGLFPGDVPPDKTANAWHVIANPHSTPQQVMDANGTLLYREQNVVIKDQYNQMYNHDGPVGKAFTYMMTTVGAASIPGTHTPGEYRPITFGGDVSVPVVVGKETVGVHVTTPLPDFNITNTQDRWDYVTHDTLPAYQKLLQQDPNLARQIVATPVQDRIAQQRLSARWPTIADDLLAKDWDIKLDHHFTPGLDLPW</sequence>
<dbReference type="KEGG" id="cai:Caci_5150"/>
<gene>
    <name evidence="2" type="ordered locus">Caci_5150</name>
</gene>
<evidence type="ECO:0000256" key="1">
    <source>
        <dbReference type="SAM" id="MobiDB-lite"/>
    </source>
</evidence>
<dbReference type="OrthoDB" id="4380938at2"/>
<dbReference type="AlphaFoldDB" id="C7Q6H4"/>
<dbReference type="InParanoid" id="C7Q6H4"/>
<reference evidence="2 3" key="1">
    <citation type="journal article" date="2009" name="Stand. Genomic Sci.">
        <title>Complete genome sequence of Catenulispora acidiphila type strain (ID 139908).</title>
        <authorList>
            <person name="Copeland A."/>
            <person name="Lapidus A."/>
            <person name="Glavina Del Rio T."/>
            <person name="Nolan M."/>
            <person name="Lucas S."/>
            <person name="Chen F."/>
            <person name="Tice H."/>
            <person name="Cheng J.F."/>
            <person name="Bruce D."/>
            <person name="Goodwin L."/>
            <person name="Pitluck S."/>
            <person name="Mikhailova N."/>
            <person name="Pati A."/>
            <person name="Ivanova N."/>
            <person name="Mavromatis K."/>
            <person name="Chen A."/>
            <person name="Palaniappan K."/>
            <person name="Chain P."/>
            <person name="Land M."/>
            <person name="Hauser L."/>
            <person name="Chang Y.J."/>
            <person name="Jeffries C.D."/>
            <person name="Chertkov O."/>
            <person name="Brettin T."/>
            <person name="Detter J.C."/>
            <person name="Han C."/>
            <person name="Ali Z."/>
            <person name="Tindall B.J."/>
            <person name="Goker M."/>
            <person name="Bristow J."/>
            <person name="Eisen J.A."/>
            <person name="Markowitz V."/>
            <person name="Hugenholtz P."/>
            <person name="Kyrpides N.C."/>
            <person name="Klenk H.P."/>
        </authorList>
    </citation>
    <scope>NUCLEOTIDE SEQUENCE [LARGE SCALE GENOMIC DNA]</scope>
    <source>
        <strain evidence="3">DSM 44928 / JCM 14897 / NBRC 102108 / NRRL B-24433 / ID139908</strain>
    </source>
</reference>
<dbReference type="eggNOG" id="COG3103">
    <property type="taxonomic scope" value="Bacteria"/>
</dbReference>
<evidence type="ECO:0000313" key="2">
    <source>
        <dbReference type="EMBL" id="ACU74009.1"/>
    </source>
</evidence>
<feature type="compositionally biased region" description="Gly residues" evidence="1">
    <location>
        <begin position="1"/>
        <end position="12"/>
    </location>
</feature>
<dbReference type="EMBL" id="CP001700">
    <property type="protein sequence ID" value="ACU74009.1"/>
    <property type="molecule type" value="Genomic_DNA"/>
</dbReference>